<protein>
    <submittedName>
        <fullName evidence="1">Uncharacterized protein</fullName>
    </submittedName>
</protein>
<proteinExistence type="predicted"/>
<name>A0A0A9H697_ARUDO</name>
<reference evidence="1" key="1">
    <citation type="submission" date="2014-09" db="EMBL/GenBank/DDBJ databases">
        <authorList>
            <person name="Magalhaes I.L.F."/>
            <person name="Oliveira U."/>
            <person name="Santos F.R."/>
            <person name="Vidigal T.H.D.A."/>
            <person name="Brescovit A.D."/>
            <person name="Santos A.J."/>
        </authorList>
    </citation>
    <scope>NUCLEOTIDE SEQUENCE</scope>
    <source>
        <tissue evidence="1">Shoot tissue taken approximately 20 cm above the soil surface</tissue>
    </source>
</reference>
<dbReference type="AlphaFoldDB" id="A0A0A9H697"/>
<organism evidence="1">
    <name type="scientific">Arundo donax</name>
    <name type="common">Giant reed</name>
    <name type="synonym">Donax arundinaceus</name>
    <dbReference type="NCBI Taxonomy" id="35708"/>
    <lineage>
        <taxon>Eukaryota</taxon>
        <taxon>Viridiplantae</taxon>
        <taxon>Streptophyta</taxon>
        <taxon>Embryophyta</taxon>
        <taxon>Tracheophyta</taxon>
        <taxon>Spermatophyta</taxon>
        <taxon>Magnoliopsida</taxon>
        <taxon>Liliopsida</taxon>
        <taxon>Poales</taxon>
        <taxon>Poaceae</taxon>
        <taxon>PACMAD clade</taxon>
        <taxon>Arundinoideae</taxon>
        <taxon>Arundineae</taxon>
        <taxon>Arundo</taxon>
    </lineage>
</organism>
<dbReference type="EMBL" id="GBRH01169483">
    <property type="protein sequence ID" value="JAE28413.1"/>
    <property type="molecule type" value="Transcribed_RNA"/>
</dbReference>
<sequence>MYDKLTVSNDENLAWIGLPFLVHFATKWHKSKLYVKLHCGPQATGCRLMIATHLTC</sequence>
<accession>A0A0A9H697</accession>
<reference evidence="1" key="2">
    <citation type="journal article" date="2015" name="Data Brief">
        <title>Shoot transcriptome of the giant reed, Arundo donax.</title>
        <authorList>
            <person name="Barrero R.A."/>
            <person name="Guerrero F.D."/>
            <person name="Moolhuijzen P."/>
            <person name="Goolsby J.A."/>
            <person name="Tidwell J."/>
            <person name="Bellgard S.E."/>
            <person name="Bellgard M.I."/>
        </authorList>
    </citation>
    <scope>NUCLEOTIDE SEQUENCE</scope>
    <source>
        <tissue evidence="1">Shoot tissue taken approximately 20 cm above the soil surface</tissue>
    </source>
</reference>
<evidence type="ECO:0000313" key="1">
    <source>
        <dbReference type="EMBL" id="JAE28413.1"/>
    </source>
</evidence>